<dbReference type="SUPFAM" id="SSF56112">
    <property type="entry name" value="Protein kinase-like (PK-like)"/>
    <property type="match status" value="1"/>
</dbReference>
<keyword evidence="2" id="KW-0418">Kinase</keyword>
<dbReference type="EMBL" id="APJA01000012">
    <property type="protein sequence ID" value="ERK30356.1"/>
    <property type="molecule type" value="Genomic_DNA"/>
</dbReference>
<evidence type="ECO:0000313" key="3">
    <source>
        <dbReference type="Proteomes" id="UP000016721"/>
    </source>
</evidence>
<proteinExistence type="predicted"/>
<dbReference type="PATRIC" id="fig|1294142.3.peg.1560"/>
<protein>
    <submittedName>
        <fullName evidence="2">Putative homoserine kinase type II</fullName>
    </submittedName>
</protein>
<name>U2NNB8_9CLOT</name>
<keyword evidence="2" id="KW-0808">Transferase</keyword>
<dbReference type="InterPro" id="IPR011009">
    <property type="entry name" value="Kinase-like_dom_sf"/>
</dbReference>
<dbReference type="eggNOG" id="COG2334">
    <property type="taxonomic scope" value="Bacteria"/>
</dbReference>
<organism evidence="2 3">
    <name type="scientific">Clostridium intestinale URNW</name>
    <dbReference type="NCBI Taxonomy" id="1294142"/>
    <lineage>
        <taxon>Bacteria</taxon>
        <taxon>Bacillati</taxon>
        <taxon>Bacillota</taxon>
        <taxon>Clostridia</taxon>
        <taxon>Eubacteriales</taxon>
        <taxon>Clostridiaceae</taxon>
        <taxon>Clostridium</taxon>
    </lineage>
</organism>
<keyword evidence="3" id="KW-1185">Reference proteome</keyword>
<evidence type="ECO:0000259" key="1">
    <source>
        <dbReference type="Pfam" id="PF01636"/>
    </source>
</evidence>
<dbReference type="InterPro" id="IPR002575">
    <property type="entry name" value="Aminoglycoside_PTrfase"/>
</dbReference>
<reference evidence="2 3" key="1">
    <citation type="journal article" date="2013" name="Genome Announc.">
        <title>Draft Genome Sequence of the Hydrogen- and Ethanol-Producing Bacterium Clostridium intestinale Strain URNW.</title>
        <authorList>
            <person name="Lal S."/>
            <person name="Ramachandran U."/>
            <person name="Zhang X."/>
            <person name="Sparling R."/>
            <person name="Levin D.B."/>
        </authorList>
    </citation>
    <scope>NUCLEOTIDE SEQUENCE [LARGE SCALE GENOMIC DNA]</scope>
    <source>
        <strain evidence="2 3">URNW</strain>
    </source>
</reference>
<dbReference type="Proteomes" id="UP000016721">
    <property type="component" value="Unassembled WGS sequence"/>
</dbReference>
<dbReference type="STRING" id="1294142.CINTURNW_1541"/>
<accession>U2NNB8</accession>
<dbReference type="Pfam" id="PF01636">
    <property type="entry name" value="APH"/>
    <property type="match status" value="1"/>
</dbReference>
<dbReference type="AlphaFoldDB" id="U2NNB8"/>
<evidence type="ECO:0000313" key="2">
    <source>
        <dbReference type="EMBL" id="ERK30356.1"/>
    </source>
</evidence>
<dbReference type="GO" id="GO:0016301">
    <property type="term" value="F:kinase activity"/>
    <property type="evidence" value="ECO:0007669"/>
    <property type="project" value="UniProtKB-KW"/>
</dbReference>
<dbReference type="Gene3D" id="3.90.1200.10">
    <property type="match status" value="1"/>
</dbReference>
<comment type="caution">
    <text evidence="2">The sequence shown here is derived from an EMBL/GenBank/DDBJ whole genome shotgun (WGS) entry which is preliminary data.</text>
</comment>
<dbReference type="HOGENOM" id="CLU_066396_0_0_9"/>
<gene>
    <name evidence="2" type="ORF">CINTURNW_1541</name>
</gene>
<sequence>MLGREIEILKFENGNMSEVFYDGNNIYRDLKPYSKTIHKLLRHLENKKINFVPRFLGIDYVKNQEILTFMEGNTIENYPDIDALEYKIRNIKLIANMLKEYHDATLDFHYGEEDEWFLEYKGSLDKEVICHNDIAPYNITFSKNAPVGIIDFDTACPAPRIWDIAYAVYRFVPLSKKVYVPYKNDYRDYTRVSDSKERKVLIKKFADSYGDYEVKDILENVILRLESLIELFNSECQKGNMEFIKMKNEGHQEFYIEEIKFIKQNMNDWIE</sequence>
<feature type="domain" description="Aminoglycoside phosphotransferase" evidence="1">
    <location>
        <begin position="113"/>
        <end position="192"/>
    </location>
</feature>